<keyword evidence="6 13" id="KW-0862">Zinc</keyword>
<feature type="compositionally biased region" description="Polar residues" evidence="14">
    <location>
        <begin position="192"/>
        <end position="202"/>
    </location>
</feature>
<dbReference type="InterPro" id="IPR046942">
    <property type="entry name" value="TET_oxygenase"/>
</dbReference>
<feature type="region of interest" description="Disordered" evidence="14">
    <location>
        <begin position="1538"/>
        <end position="1557"/>
    </location>
</feature>
<feature type="compositionally biased region" description="Low complexity" evidence="14">
    <location>
        <begin position="228"/>
        <end position="240"/>
    </location>
</feature>
<evidence type="ECO:0000256" key="4">
    <source>
        <dbReference type="ARBA" id="ARBA00022723"/>
    </source>
</evidence>
<evidence type="ECO:0000256" key="13">
    <source>
        <dbReference type="RuleBase" id="RU367064"/>
    </source>
</evidence>
<evidence type="ECO:0000256" key="5">
    <source>
        <dbReference type="ARBA" id="ARBA00022771"/>
    </source>
</evidence>
<feature type="compositionally biased region" description="Basic and acidic residues" evidence="14">
    <location>
        <begin position="129"/>
        <end position="142"/>
    </location>
</feature>
<feature type="region of interest" description="Disordered" evidence="14">
    <location>
        <begin position="129"/>
        <end position="151"/>
    </location>
</feature>
<evidence type="ECO:0000256" key="6">
    <source>
        <dbReference type="ARBA" id="ARBA00022833"/>
    </source>
</evidence>
<feature type="domain" description="CXXC-type" evidence="15">
    <location>
        <begin position="402"/>
        <end position="443"/>
    </location>
</feature>
<evidence type="ECO:0000256" key="2">
    <source>
        <dbReference type="ARBA" id="ARBA00007502"/>
    </source>
</evidence>
<feature type="region of interest" description="Disordered" evidence="14">
    <location>
        <begin position="1580"/>
        <end position="1656"/>
    </location>
</feature>
<feature type="compositionally biased region" description="Basic and acidic residues" evidence="14">
    <location>
        <begin position="1538"/>
        <end position="1554"/>
    </location>
</feature>
<feature type="region of interest" description="Disordered" evidence="14">
    <location>
        <begin position="468"/>
        <end position="496"/>
    </location>
</feature>
<dbReference type="GO" id="GO:0070579">
    <property type="term" value="F:DNA 5-methylcytosine dioxygenase activity"/>
    <property type="evidence" value="ECO:0007669"/>
    <property type="project" value="UniProtKB-UniRule"/>
</dbReference>
<feature type="compositionally biased region" description="Low complexity" evidence="14">
    <location>
        <begin position="354"/>
        <end position="368"/>
    </location>
</feature>
<keyword evidence="4 13" id="KW-0479">Metal-binding</keyword>
<feature type="region of interest" description="Disordered" evidence="14">
    <location>
        <begin position="1788"/>
        <end position="1830"/>
    </location>
</feature>
<dbReference type="GO" id="GO:0005694">
    <property type="term" value="C:chromosome"/>
    <property type="evidence" value="ECO:0007669"/>
    <property type="project" value="UniProtKB-SubCell"/>
</dbReference>
<evidence type="ECO:0000256" key="9">
    <source>
        <dbReference type="ARBA" id="ARBA00023004"/>
    </source>
</evidence>
<dbReference type="InterPro" id="IPR024779">
    <property type="entry name" value="2OGFeDO_JBP1/TET_oxygenase_dom"/>
</dbReference>
<comment type="similarity">
    <text evidence="2 13">Belongs to the TET family.</text>
</comment>
<dbReference type="PROSITE" id="PS51058">
    <property type="entry name" value="ZF_CXXC"/>
    <property type="match status" value="1"/>
</dbReference>
<feature type="region of interest" description="Disordered" evidence="14">
    <location>
        <begin position="349"/>
        <end position="370"/>
    </location>
</feature>
<comment type="catalytic activity">
    <reaction evidence="10 13">
        <text>a 5-formyl-2'-deoxycytidine in DNA + 2-oxoglutarate + O2 = a 5-carboxyl-2'-deoxycytidine in DNA + succinate + CO2 + H(+)</text>
        <dbReference type="Rhea" id="RHEA:53832"/>
        <dbReference type="Rhea" id="RHEA-COMP:13656"/>
        <dbReference type="Rhea" id="RHEA-COMP:13657"/>
        <dbReference type="ChEBI" id="CHEBI:15378"/>
        <dbReference type="ChEBI" id="CHEBI:15379"/>
        <dbReference type="ChEBI" id="CHEBI:16526"/>
        <dbReference type="ChEBI" id="CHEBI:16810"/>
        <dbReference type="ChEBI" id="CHEBI:30031"/>
        <dbReference type="ChEBI" id="CHEBI:137731"/>
        <dbReference type="ChEBI" id="CHEBI:137732"/>
        <dbReference type="EC" id="1.14.11.80"/>
    </reaction>
</comment>
<feature type="compositionally biased region" description="Basic and acidic residues" evidence="14">
    <location>
        <begin position="169"/>
        <end position="180"/>
    </location>
</feature>
<proteinExistence type="inferred from homology"/>
<dbReference type="SMART" id="SM01333">
    <property type="entry name" value="Tet_JBP"/>
    <property type="match status" value="1"/>
</dbReference>
<evidence type="ECO:0000256" key="1">
    <source>
        <dbReference type="ARBA" id="ARBA00004286"/>
    </source>
</evidence>
<evidence type="ECO:0000256" key="12">
    <source>
        <dbReference type="PROSITE-ProRule" id="PRU00509"/>
    </source>
</evidence>
<comment type="cofactor">
    <cofactor evidence="13">
        <name>Fe(2+)</name>
        <dbReference type="ChEBI" id="CHEBI:29033"/>
    </cofactor>
    <text evidence="13">Binds 1 Fe(2+) ion per subunit.</text>
</comment>
<feature type="compositionally biased region" description="Basic and acidic residues" evidence="14">
    <location>
        <begin position="1788"/>
        <end position="1810"/>
    </location>
</feature>
<dbReference type="GO" id="GO:0045944">
    <property type="term" value="P:positive regulation of transcription by RNA polymerase II"/>
    <property type="evidence" value="ECO:0007669"/>
    <property type="project" value="TreeGrafter"/>
</dbReference>
<dbReference type="Proteomes" id="UP001108240">
    <property type="component" value="Unplaced"/>
</dbReference>
<keyword evidence="3" id="KW-0158">Chromosome</keyword>
<feature type="compositionally biased region" description="Low complexity" evidence="14">
    <location>
        <begin position="82"/>
        <end position="97"/>
    </location>
</feature>
<evidence type="ECO:0000256" key="3">
    <source>
        <dbReference type="ARBA" id="ARBA00022454"/>
    </source>
</evidence>
<comment type="catalytic activity">
    <reaction evidence="11 13">
        <text>a 5-hydroxymethyl-2'-deoxycytidine in DNA + 2-oxoglutarate + O2 = a 5-formyl-2'-deoxycytidine in DNA + succinate + CO2 + H2O</text>
        <dbReference type="Rhea" id="RHEA:53828"/>
        <dbReference type="Rhea" id="RHEA-COMP:13315"/>
        <dbReference type="Rhea" id="RHEA-COMP:13656"/>
        <dbReference type="ChEBI" id="CHEBI:15377"/>
        <dbReference type="ChEBI" id="CHEBI:15379"/>
        <dbReference type="ChEBI" id="CHEBI:16526"/>
        <dbReference type="ChEBI" id="CHEBI:16810"/>
        <dbReference type="ChEBI" id="CHEBI:30031"/>
        <dbReference type="ChEBI" id="CHEBI:136731"/>
        <dbReference type="ChEBI" id="CHEBI:137731"/>
        <dbReference type="EC" id="1.14.11.80"/>
    </reaction>
</comment>
<keyword evidence="9 13" id="KW-0408">Iron</keyword>
<protein>
    <recommendedName>
        <fullName evidence="13">Methylcytosine dioxygenase TET</fullName>
        <ecNumber evidence="13">1.14.11.80</ecNumber>
    </recommendedName>
</protein>
<feature type="compositionally biased region" description="Polar residues" evidence="14">
    <location>
        <begin position="259"/>
        <end position="270"/>
    </location>
</feature>
<evidence type="ECO:0000256" key="10">
    <source>
        <dbReference type="ARBA" id="ARBA00047840"/>
    </source>
</evidence>
<comment type="cofactor">
    <cofactor evidence="13">
        <name>Zn(2+)</name>
        <dbReference type="ChEBI" id="CHEBI:29105"/>
    </cofactor>
    <text evidence="13">The zinc ions have a structural role.</text>
</comment>
<dbReference type="InterPro" id="IPR040175">
    <property type="entry name" value="TET1/2/3"/>
</dbReference>
<evidence type="ECO:0000259" key="15">
    <source>
        <dbReference type="PROSITE" id="PS51058"/>
    </source>
</evidence>
<dbReference type="OMA" id="KEPQGYY"/>
<feature type="compositionally biased region" description="Basic residues" evidence="14">
    <location>
        <begin position="1"/>
        <end position="16"/>
    </location>
</feature>
<comment type="subcellular location">
    <subcellularLocation>
        <location evidence="1">Chromosome</location>
    </subcellularLocation>
</comment>
<dbReference type="Pfam" id="PF12851">
    <property type="entry name" value="Tet_JBP"/>
    <property type="match status" value="1"/>
</dbReference>
<comment type="function">
    <text evidence="13">Dioxygenase that catalyzes the conversion of the modified genomic base 5-methylcytosine (5mC) into 5-hydroxymethylcytosine (5hmC) and plays a key role in epigenetic chromatin reprogramming during embryonic development.</text>
</comment>
<dbReference type="GO" id="GO:0141166">
    <property type="term" value="P:chromosomal 5-methylcytosine DNA demethylation pathway"/>
    <property type="evidence" value="ECO:0007669"/>
    <property type="project" value="UniProtKB-UniRule"/>
</dbReference>
<evidence type="ECO:0000256" key="11">
    <source>
        <dbReference type="ARBA" id="ARBA00049431"/>
    </source>
</evidence>
<evidence type="ECO:0000256" key="14">
    <source>
        <dbReference type="SAM" id="MobiDB-lite"/>
    </source>
</evidence>
<reference evidence="16" key="1">
    <citation type="submission" date="2025-08" db="UniProtKB">
        <authorList>
            <consortium name="Ensembl"/>
        </authorList>
    </citation>
    <scope>IDENTIFICATION</scope>
</reference>
<dbReference type="GO" id="GO:0003677">
    <property type="term" value="F:DNA binding"/>
    <property type="evidence" value="ECO:0007669"/>
    <property type="project" value="InterPro"/>
</dbReference>
<dbReference type="InterPro" id="IPR002857">
    <property type="entry name" value="Znf_CXXC"/>
</dbReference>
<keyword evidence="5 12" id="KW-0863">Zinc-finger</keyword>
<dbReference type="PANTHER" id="PTHR23358:SF2">
    <property type="entry name" value="METHYLCYTOSINE DIOXYGENASE TET1"/>
    <property type="match status" value="1"/>
</dbReference>
<evidence type="ECO:0000313" key="16">
    <source>
        <dbReference type="Ensembl" id="ENSCCRP00000120554.1"/>
    </source>
</evidence>
<reference evidence="16" key="2">
    <citation type="submission" date="2025-09" db="UniProtKB">
        <authorList>
            <consortium name="Ensembl"/>
        </authorList>
    </citation>
    <scope>IDENTIFICATION</scope>
</reference>
<dbReference type="GO" id="GO:0005634">
    <property type="term" value="C:nucleus"/>
    <property type="evidence" value="ECO:0007669"/>
    <property type="project" value="UniProtKB-UniRule"/>
</dbReference>
<feature type="region of interest" description="Disordered" evidence="14">
    <location>
        <begin position="226"/>
        <end position="274"/>
    </location>
</feature>
<feature type="region of interest" description="Disordered" evidence="14">
    <location>
        <begin position="1"/>
        <end position="107"/>
    </location>
</feature>
<sequence>MPHTPKAPKKSSRVSKKQNVSRVKASKTRRQRVNLLKANGKIRKATDKKQAAKATQRTVDSRPSKRTVKNVLVAKGSRHTRGSLNKNGLLSKLNGKGKSPRNSVSCPREVESYRRVVTKKKGGLEIREQDTDTKRSEVHDANGDGQQKGAVIPTGELEGVNISSEETAEDHRETVVHNTDDTEEETVKAGTETVQNESCSAPTEQTKTAFVEQHDIHDPVNNVGFVYNNNTSGPTTPSPSQSDKYDSGQIEEVPHMNFPDNSFQTTPENSTEADETVASKVCQSSNESPALEKIADAPQKEKEFVSTVDVDRKDENDDDEMSMKKEGALSLLSLSMTIYNSTLCEMGRGPQATSSLSSSTESTQSSFDSDSELVLEQGVSGNPSLQVEDIQLRLLQVQERGYRKKRIHCGVCTPCLRKINCGECRSCLNRKTGHQICKLRKCVELRKKPLMIYTGEVGCKDISKPQKKKQGFKVESEANSVNGTSSEQMEETCAAPEEEAHYVSLTHNVPPDVPTPLQHGLLPAPPGKEPRATDVLLPHNSSLTSHNGAKYMTPNTERHVDPTEPHATFHRSTFKKSCESESVQEQTVPLKKIKLEEQWVEIDDPHSKHLETSGCYEDALSTLAAVVCFSSTERKSLEERLFGPQASDMCLKTEPKEEPYQCQLNKEESPEEPPQNENIALSLLSVQSLVQHRNISVDQAIAIEALTQLAATPQTVPFETENQSQDAQRETSTCSTSSNHIPLREAKPVSDVFSNKVSVISSSLQQTSVIRNPLNRPANFTQSQHCASTSRKLSFKDLLAASSECEKLSYTTENHRNGQTLCKADRLEGTFKKYKHGEATQISRKRDEEEVAAQLVQLAFMIESRQTQVSENNPPKGMPTQTMKYNHNYLGQHLKKQSKPKMTPSKPRVSKKKAVEIEGNHCRIPLAKRTPNRKTPLKATIQKAISQQKMRFQHKRSPFLPQAQIDLKKYIAEAHHENRQLLYYSNSLKKEHFETILGSGKQNGFHFKYEHGAQSHSLPPPNGLFHNHTNDHLGASQWPKHECEQQMISQVSKSYDVLNHGAKQQPQQTMASEPCKDSPQSPVMYHKANGFNDHQHLHTNQNGFYKVEKSGGVTVLSSSNVHLENGDVAYTGEQTPTKHTINSFLESPMRFLSTPTKNLLNTPSKQTTELPSCDCVEQITKKEEGPYYTHLGSGPNVAAVREMMENRYGEKGNAVRVEVVVYTGKEGRSSQGCPIAKWIIRRGSEEEKLLCLVRQRAGHCCQNAVVVILILAWEGIPRSVADRLYQELTQTLCKYGSPTNRRCALNEDRTCACQGLDPETCGASFSFGCSWSMYYNGCKFARSKMPRKFRLQGDYPEEEEKLEKNLQNLASDLAPVYKKLAPDAFQNQQEQQGQDCRLGRSEGRPFSGVTACVDFCAHAHKDTQNMTNGSTVVCTLTKEDNRAVRNIPEDEQLHVLPLYKISDTDEFGSAEGQWAKIKSGAMQVLSAFPREVRMLAEPVKSARKRRMEAKKTHAEKISGLDSKQGTPVKVKNEPLKGFKHNSVEHSPCSEKDTRNLSSTMRLSGVPDIGDRFSDFSSTVPYNQSNTCRTPPVASGFGLSTHPEFPQPQDPSRETGHSSGSPPLRHGLENIRQMSEPFRNSYPNDPLRTNSKYSPSFKSEPEEIRCFQGGAAPTPLSPPMAEGLHSRLILEDHHNPPVTARPLTPEVGKAEEFWSDSEHNFFDGDIGGVAVAPSHGSILIECARRELHATTPILRPNRTHPTRISLVFYQHKSLNAPGHGLQQWEAKMAEKAREKEEAERLGLNNRSKEMDSDTESENETYPEERHKLQVPTHQSLTVTSDGVVMSAPYALTHVTGPYNRWT</sequence>
<feature type="region of interest" description="Disordered" evidence="14">
    <location>
        <begin position="894"/>
        <end position="914"/>
    </location>
</feature>
<evidence type="ECO:0000256" key="7">
    <source>
        <dbReference type="ARBA" id="ARBA00022964"/>
    </source>
</evidence>
<evidence type="ECO:0000313" key="17">
    <source>
        <dbReference type="Proteomes" id="UP001108240"/>
    </source>
</evidence>
<feature type="compositionally biased region" description="Polar residues" evidence="14">
    <location>
        <begin position="477"/>
        <end position="487"/>
    </location>
</feature>
<dbReference type="PANTHER" id="PTHR23358">
    <property type="entry name" value="METHYLCYTOSINE DIOXYGENASE TET"/>
    <property type="match status" value="1"/>
</dbReference>
<dbReference type="GeneTree" id="ENSGT00940000158935"/>
<feature type="compositionally biased region" description="Polar residues" evidence="14">
    <location>
        <begin position="718"/>
        <end position="740"/>
    </location>
</feature>
<keyword evidence="17" id="KW-1185">Reference proteome</keyword>
<feature type="region of interest" description="Disordered" evidence="14">
    <location>
        <begin position="718"/>
        <end position="747"/>
    </location>
</feature>
<feature type="compositionally biased region" description="Acidic residues" evidence="14">
    <location>
        <begin position="1811"/>
        <end position="1820"/>
    </location>
</feature>
<dbReference type="GO" id="GO:0040029">
    <property type="term" value="P:epigenetic regulation of gene expression"/>
    <property type="evidence" value="ECO:0007669"/>
    <property type="project" value="InterPro"/>
</dbReference>
<dbReference type="EC" id="1.14.11.80" evidence="13"/>
<accession>A0A9J7YJQ7</accession>
<feature type="compositionally biased region" description="Polar residues" evidence="14">
    <location>
        <begin position="1640"/>
        <end position="1656"/>
    </location>
</feature>
<dbReference type="GO" id="GO:0008270">
    <property type="term" value="F:zinc ion binding"/>
    <property type="evidence" value="ECO:0007669"/>
    <property type="project" value="UniProtKB-UniRule"/>
</dbReference>
<dbReference type="Pfam" id="PF02008">
    <property type="entry name" value="zf-CXXC"/>
    <property type="match status" value="1"/>
</dbReference>
<comment type="catalytic activity">
    <reaction evidence="13">
        <text>a 5-methyl-2'-deoxycytidine in DNA + 2-oxoglutarate + O2 = a 5-hydroxymethyl-2'-deoxycytidine in DNA + succinate + CO2</text>
        <dbReference type="Rhea" id="RHEA:52636"/>
        <dbReference type="Rhea" id="RHEA-COMP:11370"/>
        <dbReference type="Rhea" id="RHEA-COMP:13315"/>
        <dbReference type="ChEBI" id="CHEBI:15379"/>
        <dbReference type="ChEBI" id="CHEBI:16526"/>
        <dbReference type="ChEBI" id="CHEBI:16810"/>
        <dbReference type="ChEBI" id="CHEBI:30031"/>
        <dbReference type="ChEBI" id="CHEBI:85454"/>
        <dbReference type="ChEBI" id="CHEBI:136731"/>
        <dbReference type="EC" id="1.14.11.80"/>
    </reaction>
</comment>
<evidence type="ECO:0000256" key="8">
    <source>
        <dbReference type="ARBA" id="ARBA00023002"/>
    </source>
</evidence>
<feature type="region of interest" description="Disordered" evidence="14">
    <location>
        <begin position="165"/>
        <end position="202"/>
    </location>
</feature>
<organism evidence="16 17">
    <name type="scientific">Cyprinus carpio carpio</name>
    <dbReference type="NCBI Taxonomy" id="630221"/>
    <lineage>
        <taxon>Eukaryota</taxon>
        <taxon>Metazoa</taxon>
        <taxon>Chordata</taxon>
        <taxon>Craniata</taxon>
        <taxon>Vertebrata</taxon>
        <taxon>Euteleostomi</taxon>
        <taxon>Actinopterygii</taxon>
        <taxon>Neopterygii</taxon>
        <taxon>Teleostei</taxon>
        <taxon>Ostariophysi</taxon>
        <taxon>Cypriniformes</taxon>
        <taxon>Cyprinidae</taxon>
        <taxon>Cyprininae</taxon>
        <taxon>Cyprinus</taxon>
    </lineage>
</organism>
<keyword evidence="8 13" id="KW-0560">Oxidoreductase</keyword>
<keyword evidence="7 13" id="KW-0223">Dioxygenase</keyword>
<name>A0A9J7YJQ7_CYPCA</name>
<dbReference type="Ensembl" id="ENSCCRT00000198516.1">
    <property type="protein sequence ID" value="ENSCCRP00000120554.1"/>
    <property type="gene ID" value="ENSCCRG00000054698.1"/>
</dbReference>